<reference evidence="1" key="1">
    <citation type="submission" date="2021-01" db="EMBL/GenBank/DDBJ databases">
        <authorList>
            <consortium name="Genoscope - CEA"/>
            <person name="William W."/>
        </authorList>
    </citation>
    <scope>NUCLEOTIDE SEQUENCE</scope>
</reference>
<evidence type="ECO:0000313" key="1">
    <source>
        <dbReference type="EMBL" id="CAD8190201.1"/>
    </source>
</evidence>
<keyword evidence="2" id="KW-1185">Reference proteome</keyword>
<name>A0A8S1WNK3_9CILI</name>
<evidence type="ECO:0000313" key="2">
    <source>
        <dbReference type="Proteomes" id="UP000689195"/>
    </source>
</evidence>
<sequence>MLTYLAKDGPYKATTVRTIKGACAERVFTEAPNNLSTDADCQKYKNNVKQPIKDAQISRM</sequence>
<accession>A0A8S1WNK3</accession>
<comment type="caution">
    <text evidence="1">The sequence shown here is derived from an EMBL/GenBank/DDBJ whole genome shotgun (WGS) entry which is preliminary data.</text>
</comment>
<dbReference type="AlphaFoldDB" id="A0A8S1WNK3"/>
<dbReference type="Proteomes" id="UP000689195">
    <property type="component" value="Unassembled WGS sequence"/>
</dbReference>
<dbReference type="EMBL" id="CAJJDO010000095">
    <property type="protein sequence ID" value="CAD8190201.1"/>
    <property type="molecule type" value="Genomic_DNA"/>
</dbReference>
<organism evidence="1 2">
    <name type="scientific">Paramecium pentaurelia</name>
    <dbReference type="NCBI Taxonomy" id="43138"/>
    <lineage>
        <taxon>Eukaryota</taxon>
        <taxon>Sar</taxon>
        <taxon>Alveolata</taxon>
        <taxon>Ciliophora</taxon>
        <taxon>Intramacronucleata</taxon>
        <taxon>Oligohymenophorea</taxon>
        <taxon>Peniculida</taxon>
        <taxon>Parameciidae</taxon>
        <taxon>Paramecium</taxon>
    </lineage>
</organism>
<proteinExistence type="predicted"/>
<protein>
    <submittedName>
        <fullName evidence="1">Uncharacterized protein</fullName>
    </submittedName>
</protein>
<gene>
    <name evidence="1" type="ORF">PPENT_87.1.T0950201</name>
</gene>